<evidence type="ECO:0000313" key="2">
    <source>
        <dbReference type="Proteomes" id="UP000323708"/>
    </source>
</evidence>
<dbReference type="AlphaFoldDB" id="A0A5B0WSA1"/>
<dbReference type="Proteomes" id="UP000323708">
    <property type="component" value="Unassembled WGS sequence"/>
</dbReference>
<reference evidence="1 2" key="1">
    <citation type="submission" date="2019-09" db="EMBL/GenBank/DDBJ databases">
        <authorList>
            <person name="Chen X.-Y."/>
        </authorList>
    </citation>
    <scope>NUCLEOTIDE SEQUENCE [LARGE SCALE GENOMIC DNA]</scope>
    <source>
        <strain evidence="1 2">NY5</strain>
    </source>
</reference>
<comment type="caution">
    <text evidence="1">The sequence shown here is derived from an EMBL/GenBank/DDBJ whole genome shotgun (WGS) entry which is preliminary data.</text>
</comment>
<evidence type="ECO:0008006" key="3">
    <source>
        <dbReference type="Google" id="ProtNLM"/>
    </source>
</evidence>
<dbReference type="SUPFAM" id="SSF54427">
    <property type="entry name" value="NTF2-like"/>
    <property type="match status" value="1"/>
</dbReference>
<dbReference type="RefSeq" id="WP_149612419.1">
    <property type="nucleotide sequence ID" value="NZ_VTUX01000008.1"/>
</dbReference>
<sequence length="139" mass="14736">MTAFATATAFFHACEGLQGWQGCAQYIADGAAFSAQCEPLVDISSVADYCEWMAGLGNGPLPGCGYTLHSSAWDEANRTALFFATFNGKHTGEGGPVAATGSETHTHYVYAITMDADGKVCAMTKIWNAPWALKELGWA</sequence>
<accession>A0A5B0WSA1</accession>
<organism evidence="1 2">
    <name type="scientific">Pseudohalioglobus sediminis</name>
    <dbReference type="NCBI Taxonomy" id="2606449"/>
    <lineage>
        <taxon>Bacteria</taxon>
        <taxon>Pseudomonadati</taxon>
        <taxon>Pseudomonadota</taxon>
        <taxon>Gammaproteobacteria</taxon>
        <taxon>Cellvibrionales</taxon>
        <taxon>Halieaceae</taxon>
        <taxon>Pseudohalioglobus</taxon>
    </lineage>
</organism>
<protein>
    <recommendedName>
        <fullName evidence="3">Nuclear transport factor 2 family protein</fullName>
    </recommendedName>
</protein>
<gene>
    <name evidence="1" type="ORF">F0M18_15705</name>
</gene>
<evidence type="ECO:0000313" key="1">
    <source>
        <dbReference type="EMBL" id="KAA1189121.1"/>
    </source>
</evidence>
<dbReference type="Gene3D" id="3.10.450.50">
    <property type="match status" value="1"/>
</dbReference>
<name>A0A5B0WSA1_9GAMM</name>
<proteinExistence type="predicted"/>
<dbReference type="EMBL" id="VTUX01000008">
    <property type="protein sequence ID" value="KAA1189121.1"/>
    <property type="molecule type" value="Genomic_DNA"/>
</dbReference>
<dbReference type="InterPro" id="IPR032710">
    <property type="entry name" value="NTF2-like_dom_sf"/>
</dbReference>
<keyword evidence="2" id="KW-1185">Reference proteome</keyword>